<sequence>MKNYYLLLIFLLSVTAMYSQDYKQMISEGTHTVQDIQTVAETHFAQVGTERGKGYKPYKRWEYQALRRMDENGMLPSPEFYYNELEIYNSYLNENSSSARTTIGSWEQLGPISWNATSGWNPGVGRITSIAVEPENPNHIIAGADTGGVWRSIDGGLNWTVLTDNLSNLNVSALTIHPTVNTTYFWGSGSGTIFISTDSGITWSVLADTGNGSVNKILIDPTNTNKMYCSVQSGGLYKSTDGGISWTKILPVIPNGYDFEFKPDGLYSTIYASGDDFFVSTNSGDNWTGLAGFGDGPKMIGVSANNPEVVYVLEADNGVFGGLYKSENSAASFVTLNHAGKNYFGYSSDPEDPEDAGYGQAPRDMDIAVNPNDVNDVHIAGINTWRSTSGGDFFTSTSQWTPNNANGLNIGYCHADVDILEFVNDKLYVGTDGGLYVAETPTVVNSAYYKDLTGGMGIRQFYKIGISQTDPVIVTGGAQDNGTSIMDVNGDWTDWLGADGMESFIDKNNSNIIYGTSQNGSLYRSLNSGLSITGIGSPEGKSGNWITPFEQDLILPNVVYSGYDEVYKSINGGDSWESISQDFGGNLNHLKIAPSNSNYQYAARGSSLYKNMSVDTNSNWTALEGFSGSINSITIHPTDPNRVAIATTGNQKVYVSSNGGDTWTSYKLNLPNFSAQALAWHDNGDNGLYLGMDYGIYYIDDTFTEWQPFSNGLPNVIISELEVNTADNKIYAGTYGRGLWSSDVFDATLSVNEFALESFELYPNPAKNNVTINWNKSDLVSVRIYDALGKLMYFTKNINISEPTTIDVSNYSTGLYFVKINNLQGSVTKKLIIE</sequence>
<feature type="domain" description="Secretion system C-terminal sorting" evidence="9">
    <location>
        <begin position="761"/>
        <end position="833"/>
    </location>
</feature>
<feature type="domain" description="Sortilin N-terminal" evidence="8">
    <location>
        <begin position="149"/>
        <end position="249"/>
    </location>
</feature>
<evidence type="ECO:0000313" key="10">
    <source>
        <dbReference type="EMBL" id="MFD2916348.1"/>
    </source>
</evidence>
<dbReference type="PANTHER" id="PTHR43739">
    <property type="entry name" value="XYLOGLUCANASE (EUROFUNG)"/>
    <property type="match status" value="1"/>
</dbReference>
<keyword evidence="11" id="KW-1185">Reference proteome</keyword>
<comment type="similarity">
    <text evidence="7">Belongs to the glycosyl hydrolase 74 family.</text>
</comment>
<evidence type="ECO:0000256" key="2">
    <source>
        <dbReference type="ARBA" id="ARBA00022737"/>
    </source>
</evidence>
<reference evidence="11" key="1">
    <citation type="journal article" date="2019" name="Int. J. Syst. Evol. Microbiol.">
        <title>The Global Catalogue of Microorganisms (GCM) 10K type strain sequencing project: providing services to taxonomists for standard genome sequencing and annotation.</title>
        <authorList>
            <consortium name="The Broad Institute Genomics Platform"/>
            <consortium name="The Broad Institute Genome Sequencing Center for Infectious Disease"/>
            <person name="Wu L."/>
            <person name="Ma J."/>
        </authorList>
    </citation>
    <scope>NUCLEOTIDE SEQUENCE [LARGE SCALE GENOMIC DNA]</scope>
    <source>
        <strain evidence="11">KCTC 32514</strain>
    </source>
</reference>
<dbReference type="SUPFAM" id="SSF110296">
    <property type="entry name" value="Oligoxyloglucan reducing end-specific cellobiohydrolase"/>
    <property type="match status" value="2"/>
</dbReference>
<evidence type="ECO:0000313" key="11">
    <source>
        <dbReference type="Proteomes" id="UP001597548"/>
    </source>
</evidence>
<dbReference type="Pfam" id="PF18962">
    <property type="entry name" value="Por_Secre_tail"/>
    <property type="match status" value="1"/>
</dbReference>
<evidence type="ECO:0000259" key="8">
    <source>
        <dbReference type="Pfam" id="PF15902"/>
    </source>
</evidence>
<dbReference type="InterPro" id="IPR052025">
    <property type="entry name" value="Xyloglucanase_GH74"/>
</dbReference>
<feature type="domain" description="Sortilin N-terminal" evidence="8">
    <location>
        <begin position="612"/>
        <end position="732"/>
    </location>
</feature>
<dbReference type="InterPro" id="IPR031778">
    <property type="entry name" value="Sortilin_N"/>
</dbReference>
<keyword evidence="1" id="KW-0732">Signal</keyword>
<name>A0ABW5ZTJ1_9FLAO</name>
<accession>A0ABW5ZTJ1</accession>
<keyword evidence="2" id="KW-0677">Repeat</keyword>
<dbReference type="RefSeq" id="WP_194508346.1">
    <property type="nucleotide sequence ID" value="NZ_JADILU010000004.1"/>
</dbReference>
<keyword evidence="4" id="KW-0119">Carbohydrate metabolism</keyword>
<keyword evidence="6" id="KW-0624">Polysaccharide degradation</keyword>
<organism evidence="10 11">
    <name type="scientific">Psychroserpens luteus</name>
    <dbReference type="NCBI Taxonomy" id="1434066"/>
    <lineage>
        <taxon>Bacteria</taxon>
        <taxon>Pseudomonadati</taxon>
        <taxon>Bacteroidota</taxon>
        <taxon>Flavobacteriia</taxon>
        <taxon>Flavobacteriales</taxon>
        <taxon>Flavobacteriaceae</taxon>
        <taxon>Psychroserpens</taxon>
    </lineage>
</organism>
<evidence type="ECO:0000256" key="6">
    <source>
        <dbReference type="ARBA" id="ARBA00023326"/>
    </source>
</evidence>
<comment type="caution">
    <text evidence="10">The sequence shown here is derived from an EMBL/GenBank/DDBJ whole genome shotgun (WGS) entry which is preliminary data.</text>
</comment>
<keyword evidence="3" id="KW-0378">Hydrolase</keyword>
<dbReference type="InterPro" id="IPR026444">
    <property type="entry name" value="Secre_tail"/>
</dbReference>
<evidence type="ECO:0000256" key="5">
    <source>
        <dbReference type="ARBA" id="ARBA00023295"/>
    </source>
</evidence>
<evidence type="ECO:0000259" key="9">
    <source>
        <dbReference type="Pfam" id="PF18962"/>
    </source>
</evidence>
<proteinExistence type="inferred from homology"/>
<dbReference type="NCBIfam" id="TIGR04183">
    <property type="entry name" value="Por_Secre_tail"/>
    <property type="match status" value="1"/>
</dbReference>
<evidence type="ECO:0000256" key="4">
    <source>
        <dbReference type="ARBA" id="ARBA00023277"/>
    </source>
</evidence>
<evidence type="ECO:0000256" key="3">
    <source>
        <dbReference type="ARBA" id="ARBA00022801"/>
    </source>
</evidence>
<gene>
    <name evidence="10" type="ORF">ACFS29_11900</name>
</gene>
<dbReference type="InterPro" id="IPR015943">
    <property type="entry name" value="WD40/YVTN_repeat-like_dom_sf"/>
</dbReference>
<evidence type="ECO:0000256" key="7">
    <source>
        <dbReference type="ARBA" id="ARBA00037986"/>
    </source>
</evidence>
<dbReference type="EMBL" id="JBHUOS010000009">
    <property type="protein sequence ID" value="MFD2916348.1"/>
    <property type="molecule type" value="Genomic_DNA"/>
</dbReference>
<keyword evidence="5" id="KW-0326">Glycosidase</keyword>
<dbReference type="Gene3D" id="2.130.10.10">
    <property type="entry name" value="YVTN repeat-like/Quinoprotein amine dehydrogenase"/>
    <property type="match status" value="4"/>
</dbReference>
<evidence type="ECO:0000256" key="1">
    <source>
        <dbReference type="ARBA" id="ARBA00022729"/>
    </source>
</evidence>
<protein>
    <submittedName>
        <fullName evidence="10">T9SS type A sorting domain-containing protein</fullName>
    </submittedName>
</protein>
<dbReference type="PANTHER" id="PTHR43739:SF2">
    <property type="entry name" value="OLIGOXYLOGLUCAN-REDUCING END-SPECIFIC XYLOGLUCANASE-RELATED"/>
    <property type="match status" value="1"/>
</dbReference>
<dbReference type="Proteomes" id="UP001597548">
    <property type="component" value="Unassembled WGS sequence"/>
</dbReference>
<dbReference type="Pfam" id="PF15902">
    <property type="entry name" value="Sortilin-Vps10"/>
    <property type="match status" value="2"/>
</dbReference>